<dbReference type="EMBL" id="CP036526">
    <property type="protein sequence ID" value="QDT10452.1"/>
    <property type="molecule type" value="Genomic_DNA"/>
</dbReference>
<protein>
    <recommendedName>
        <fullName evidence="5">Transmembrane protein</fullName>
    </recommendedName>
</protein>
<organism evidence="3 4">
    <name type="scientific">Stieleria marina</name>
    <dbReference type="NCBI Taxonomy" id="1930275"/>
    <lineage>
        <taxon>Bacteria</taxon>
        <taxon>Pseudomonadati</taxon>
        <taxon>Planctomycetota</taxon>
        <taxon>Planctomycetia</taxon>
        <taxon>Pirellulales</taxon>
        <taxon>Pirellulaceae</taxon>
        <taxon>Stieleria</taxon>
    </lineage>
</organism>
<feature type="region of interest" description="Disordered" evidence="1">
    <location>
        <begin position="1"/>
        <end position="77"/>
    </location>
</feature>
<feature type="compositionally biased region" description="Polar residues" evidence="1">
    <location>
        <begin position="59"/>
        <end position="70"/>
    </location>
</feature>
<evidence type="ECO:0000256" key="2">
    <source>
        <dbReference type="SAM" id="Phobius"/>
    </source>
</evidence>
<keyword evidence="2" id="KW-0472">Membrane</keyword>
<feature type="compositionally biased region" description="Basic and acidic residues" evidence="1">
    <location>
        <begin position="32"/>
        <end position="41"/>
    </location>
</feature>
<dbReference type="AlphaFoldDB" id="A0A517NTK9"/>
<evidence type="ECO:0000313" key="4">
    <source>
        <dbReference type="Proteomes" id="UP000319817"/>
    </source>
</evidence>
<accession>A0A517NTK9</accession>
<sequence length="184" mass="19452">MSHTANQPPDDEIPILAKVVDDTAAANPVDDSASRSDRDPKVPPQATADAVLPDDQDASQHTQQSGNPFASTGKEVRVGSPFASEPSDLWDDFLPDSNDSQPELMYDVGPLKYTAIGAVAAAVMVLAFAIAASWWFPGGGTLIAALGCALSIFGMYSPRKTLAAVCLLLHLGLFLFSYSRAIMI</sequence>
<evidence type="ECO:0000256" key="1">
    <source>
        <dbReference type="SAM" id="MobiDB-lite"/>
    </source>
</evidence>
<dbReference type="OrthoDB" id="291969at2"/>
<feature type="transmembrane region" description="Helical" evidence="2">
    <location>
        <begin position="113"/>
        <end position="132"/>
    </location>
</feature>
<feature type="transmembrane region" description="Helical" evidence="2">
    <location>
        <begin position="163"/>
        <end position="183"/>
    </location>
</feature>
<gene>
    <name evidence="3" type="ORF">K239x_24080</name>
</gene>
<dbReference type="Proteomes" id="UP000319817">
    <property type="component" value="Chromosome"/>
</dbReference>
<feature type="transmembrane region" description="Helical" evidence="2">
    <location>
        <begin position="138"/>
        <end position="156"/>
    </location>
</feature>
<evidence type="ECO:0008006" key="5">
    <source>
        <dbReference type="Google" id="ProtNLM"/>
    </source>
</evidence>
<dbReference type="RefSeq" id="WP_145418031.1">
    <property type="nucleotide sequence ID" value="NZ_CP036526.1"/>
</dbReference>
<proteinExistence type="predicted"/>
<name>A0A517NTK9_9BACT</name>
<keyword evidence="2" id="KW-0812">Transmembrane</keyword>
<evidence type="ECO:0000313" key="3">
    <source>
        <dbReference type="EMBL" id="QDT10452.1"/>
    </source>
</evidence>
<keyword evidence="4" id="KW-1185">Reference proteome</keyword>
<keyword evidence="2" id="KW-1133">Transmembrane helix</keyword>
<reference evidence="3 4" key="1">
    <citation type="submission" date="2019-02" db="EMBL/GenBank/DDBJ databases">
        <title>Deep-cultivation of Planctomycetes and their phenomic and genomic characterization uncovers novel biology.</title>
        <authorList>
            <person name="Wiegand S."/>
            <person name="Jogler M."/>
            <person name="Boedeker C."/>
            <person name="Pinto D."/>
            <person name="Vollmers J."/>
            <person name="Rivas-Marin E."/>
            <person name="Kohn T."/>
            <person name="Peeters S.H."/>
            <person name="Heuer A."/>
            <person name="Rast P."/>
            <person name="Oberbeckmann S."/>
            <person name="Bunk B."/>
            <person name="Jeske O."/>
            <person name="Meyerdierks A."/>
            <person name="Storesund J.E."/>
            <person name="Kallscheuer N."/>
            <person name="Luecker S."/>
            <person name="Lage O.M."/>
            <person name="Pohl T."/>
            <person name="Merkel B.J."/>
            <person name="Hornburger P."/>
            <person name="Mueller R.-W."/>
            <person name="Bruemmer F."/>
            <person name="Labrenz M."/>
            <person name="Spormann A.M."/>
            <person name="Op den Camp H."/>
            <person name="Overmann J."/>
            <person name="Amann R."/>
            <person name="Jetten M.S.M."/>
            <person name="Mascher T."/>
            <person name="Medema M.H."/>
            <person name="Devos D.P."/>
            <person name="Kaster A.-K."/>
            <person name="Ovreas L."/>
            <person name="Rohde M."/>
            <person name="Galperin M.Y."/>
            <person name="Jogler C."/>
        </authorList>
    </citation>
    <scope>NUCLEOTIDE SEQUENCE [LARGE SCALE GENOMIC DNA]</scope>
    <source>
        <strain evidence="3 4">K23_9</strain>
    </source>
</reference>